<dbReference type="EMBL" id="CP002869">
    <property type="protein sequence ID" value="AEI44724.1"/>
    <property type="molecule type" value="Genomic_DNA"/>
</dbReference>
<protein>
    <submittedName>
        <fullName evidence="2">Uncharacterized protein</fullName>
    </submittedName>
</protein>
<feature type="region of interest" description="Disordered" evidence="1">
    <location>
        <begin position="28"/>
        <end position="58"/>
    </location>
</feature>
<evidence type="ECO:0000313" key="3">
    <source>
        <dbReference type="Proteomes" id="UP000006620"/>
    </source>
</evidence>
<organism evidence="2 3">
    <name type="scientific">Paenibacillus mucilaginosus (strain KNP414)</name>
    <dbReference type="NCBI Taxonomy" id="1036673"/>
    <lineage>
        <taxon>Bacteria</taxon>
        <taxon>Bacillati</taxon>
        <taxon>Bacillota</taxon>
        <taxon>Bacilli</taxon>
        <taxon>Bacillales</taxon>
        <taxon>Paenibacillaceae</taxon>
        <taxon>Paenibacillus</taxon>
    </lineage>
</organism>
<evidence type="ECO:0000313" key="2">
    <source>
        <dbReference type="EMBL" id="AEI44724.1"/>
    </source>
</evidence>
<sequence>MHRTWIIVLVGGIAAAAGLSLLGSAREELAPTPGSASPALGTEAHSPEHDGGPASKPGLVITQIAEGQTVVLDTAGGRPTRETGGEAGPSEPAGPSQEAVPPETAVPGQEALSSEPAAAGHEALPLLEPAAPGIAAGTVVGEGKADADGDGRTDTVRIRMTEGEERTDPNPGAFEGTHLHGTFEAVAETSDGRELSRFPLNGAFGGGEMIFRKGEPFRLLFDDYNDDGRPDFTVGQWGGSNGNFYVLLTIGPEGFQVLAKEIYSADHRESIRYRRTGKLAFRNIYYDQTRGAYMEVIRRWKDGAFAAEAPREIQDVGSAGVDP</sequence>
<name>F8FII1_PAEMK</name>
<dbReference type="PATRIC" id="fig|1036673.3.peg.5763"/>
<dbReference type="HOGENOM" id="CLU_815965_0_0_9"/>
<dbReference type="InterPro" id="IPR028994">
    <property type="entry name" value="Integrin_alpha_N"/>
</dbReference>
<dbReference type="Proteomes" id="UP000006620">
    <property type="component" value="Chromosome"/>
</dbReference>
<feature type="region of interest" description="Disordered" evidence="1">
    <location>
        <begin position="74"/>
        <end position="119"/>
    </location>
</feature>
<dbReference type="RefSeq" id="WP_013919868.1">
    <property type="nucleotide sequence ID" value="NC_015690.1"/>
</dbReference>
<reference evidence="2 3" key="2">
    <citation type="journal article" date="2013" name="Genome Announc.">
        <title>Genome Sequence of Growth-Improving Paenibacillus mucilaginosus Strain KNP414.</title>
        <authorList>
            <person name="Lu J.J."/>
            <person name="Wang J.F."/>
            <person name="Hu X.F."/>
        </authorList>
    </citation>
    <scope>NUCLEOTIDE SEQUENCE [LARGE SCALE GENOMIC DNA]</scope>
    <source>
        <strain evidence="2 3">KNP414</strain>
    </source>
</reference>
<dbReference type="SUPFAM" id="SSF69318">
    <property type="entry name" value="Integrin alpha N-terminal domain"/>
    <property type="match status" value="1"/>
</dbReference>
<accession>F8FII1</accession>
<dbReference type="AlphaFoldDB" id="F8FII1"/>
<evidence type="ECO:0000256" key="1">
    <source>
        <dbReference type="SAM" id="MobiDB-lite"/>
    </source>
</evidence>
<reference evidence="3" key="1">
    <citation type="submission" date="2011-06" db="EMBL/GenBank/DDBJ databases">
        <title>Complete genome sequence of Paenibacillus mucilaginosus KNP414.</title>
        <authorList>
            <person name="Wang J."/>
            <person name="Hu S."/>
            <person name="Hu X."/>
            <person name="Zhang B."/>
            <person name="Dong D."/>
            <person name="Zhang S."/>
            <person name="Zhao K."/>
            <person name="Wu D."/>
        </authorList>
    </citation>
    <scope>NUCLEOTIDE SEQUENCE [LARGE SCALE GENOMIC DNA]</scope>
    <source>
        <strain evidence="3">KNP414</strain>
    </source>
</reference>
<dbReference type="KEGG" id="pms:KNP414_06201"/>
<proteinExistence type="predicted"/>
<gene>
    <name evidence="2" type="ordered locus">KNP414_06201</name>
</gene>